<feature type="region of interest" description="Disordered" evidence="1">
    <location>
        <begin position="72"/>
        <end position="91"/>
    </location>
</feature>
<proteinExistence type="predicted"/>
<evidence type="ECO:0000256" key="1">
    <source>
        <dbReference type="SAM" id="MobiDB-lite"/>
    </source>
</evidence>
<protein>
    <submittedName>
        <fullName evidence="2 3">Uncharacterized protein</fullName>
    </submittedName>
</protein>
<evidence type="ECO:0000313" key="2">
    <source>
        <dbReference type="EMBL" id="PNT62741.1"/>
    </source>
</evidence>
<dbReference type="InParanoid" id="A0A2K2CL31"/>
<accession>A0A2K2CL31</accession>
<dbReference type="EMBL" id="CM000883">
    <property type="protein sequence ID" value="PNT62741.1"/>
    <property type="molecule type" value="Genomic_DNA"/>
</dbReference>
<evidence type="ECO:0000313" key="4">
    <source>
        <dbReference type="Proteomes" id="UP000008810"/>
    </source>
</evidence>
<dbReference type="Gramene" id="PNT62741">
    <property type="protein sequence ID" value="PNT62741"/>
    <property type="gene ID" value="BRADI_4g07665v3"/>
</dbReference>
<keyword evidence="4" id="KW-1185">Reference proteome</keyword>
<gene>
    <name evidence="2" type="ORF">BRADI_4g07665v3</name>
</gene>
<reference evidence="3" key="3">
    <citation type="submission" date="2018-08" db="UniProtKB">
        <authorList>
            <consortium name="EnsemblPlants"/>
        </authorList>
    </citation>
    <scope>IDENTIFICATION</scope>
    <source>
        <strain evidence="3">cv. Bd21</strain>
    </source>
</reference>
<feature type="compositionally biased region" description="Basic residues" evidence="1">
    <location>
        <begin position="107"/>
        <end position="117"/>
    </location>
</feature>
<feature type="region of interest" description="Disordered" evidence="1">
    <location>
        <begin position="106"/>
        <end position="150"/>
    </location>
</feature>
<feature type="compositionally biased region" description="Basic residues" evidence="1">
    <location>
        <begin position="128"/>
        <end position="144"/>
    </location>
</feature>
<name>A0A2K2CL31_BRADI</name>
<dbReference type="AlphaFoldDB" id="A0A2K2CL31"/>
<evidence type="ECO:0000313" key="3">
    <source>
        <dbReference type="EnsemblPlants" id="PNT62741"/>
    </source>
</evidence>
<dbReference type="Proteomes" id="UP000008810">
    <property type="component" value="Chromosome 4"/>
</dbReference>
<feature type="region of interest" description="Disordered" evidence="1">
    <location>
        <begin position="192"/>
        <end position="212"/>
    </location>
</feature>
<organism evidence="2">
    <name type="scientific">Brachypodium distachyon</name>
    <name type="common">Purple false brome</name>
    <name type="synonym">Trachynia distachya</name>
    <dbReference type="NCBI Taxonomy" id="15368"/>
    <lineage>
        <taxon>Eukaryota</taxon>
        <taxon>Viridiplantae</taxon>
        <taxon>Streptophyta</taxon>
        <taxon>Embryophyta</taxon>
        <taxon>Tracheophyta</taxon>
        <taxon>Spermatophyta</taxon>
        <taxon>Magnoliopsida</taxon>
        <taxon>Liliopsida</taxon>
        <taxon>Poales</taxon>
        <taxon>Poaceae</taxon>
        <taxon>BOP clade</taxon>
        <taxon>Pooideae</taxon>
        <taxon>Stipodae</taxon>
        <taxon>Brachypodieae</taxon>
        <taxon>Brachypodium</taxon>
    </lineage>
</organism>
<sequence>MRRQNAGGENFAKSWASRCFGVAGAGRNQTSPSLGQFLILQKKTRPAYQARRSWASRRRVAEERQAAAWRAKEGRRSGARRAGCGCGRRRRGDERRGAPFVAALGGGRRRRGMRRQRGGWEIRGGGGHGRRWKARGGHGKRWKAAGRCGGTADVPVAGDAAGLRKWREEEERSAGGMEAARARRDWAALPPDVRSVGHLPQGRAERAPAGRRVRVARHEPALWRRIDLAFSSDDEFRELNGPLDRPRPRRLV</sequence>
<dbReference type="EnsemblPlants" id="PNT62741">
    <property type="protein sequence ID" value="PNT62741"/>
    <property type="gene ID" value="BRADI_4g07665v3"/>
</dbReference>
<reference evidence="2 3" key="1">
    <citation type="journal article" date="2010" name="Nature">
        <title>Genome sequencing and analysis of the model grass Brachypodium distachyon.</title>
        <authorList>
            <consortium name="International Brachypodium Initiative"/>
        </authorList>
    </citation>
    <scope>NUCLEOTIDE SEQUENCE [LARGE SCALE GENOMIC DNA]</scope>
    <source>
        <strain evidence="2 3">Bd21</strain>
    </source>
</reference>
<reference evidence="2" key="2">
    <citation type="submission" date="2017-06" db="EMBL/GenBank/DDBJ databases">
        <title>WGS assembly of Brachypodium distachyon.</title>
        <authorList>
            <consortium name="The International Brachypodium Initiative"/>
            <person name="Lucas S."/>
            <person name="Harmon-Smith M."/>
            <person name="Lail K."/>
            <person name="Tice H."/>
            <person name="Grimwood J."/>
            <person name="Bruce D."/>
            <person name="Barry K."/>
            <person name="Shu S."/>
            <person name="Lindquist E."/>
            <person name="Wang M."/>
            <person name="Pitluck S."/>
            <person name="Vogel J.P."/>
            <person name="Garvin D.F."/>
            <person name="Mockler T.C."/>
            <person name="Schmutz J."/>
            <person name="Rokhsar D."/>
            <person name="Bevan M.W."/>
        </authorList>
    </citation>
    <scope>NUCLEOTIDE SEQUENCE</scope>
    <source>
        <strain evidence="2">Bd21</strain>
    </source>
</reference>